<reference evidence="1 2" key="1">
    <citation type="journal article" date="2020" name="Genomics">
        <title>Complete, high-quality genomes from long-read metagenomic sequencing of two wolf lichen thalli reveals enigmatic genome architecture.</title>
        <authorList>
            <person name="McKenzie S.K."/>
            <person name="Walston R.F."/>
            <person name="Allen J.L."/>
        </authorList>
    </citation>
    <scope>NUCLEOTIDE SEQUENCE [LARGE SCALE GENOMIC DNA]</scope>
    <source>
        <strain evidence="1">WasteWater2</strain>
    </source>
</reference>
<accession>A0A8H6CQI5</accession>
<dbReference type="AlphaFoldDB" id="A0A8H6CQI5"/>
<keyword evidence="2" id="KW-1185">Reference proteome</keyword>
<gene>
    <name evidence="1" type="ORF">HO173_012038</name>
</gene>
<name>A0A8H6CQI5_9LECA</name>
<comment type="caution">
    <text evidence="1">The sequence shown here is derived from an EMBL/GenBank/DDBJ whole genome shotgun (WGS) entry which is preliminary data.</text>
</comment>
<dbReference type="GeneID" id="59293675"/>
<protein>
    <submittedName>
        <fullName evidence="1">Uncharacterized protein</fullName>
    </submittedName>
</protein>
<dbReference type="RefSeq" id="XP_037159199.1">
    <property type="nucleotide sequence ID" value="XM_037313911.1"/>
</dbReference>
<proteinExistence type="predicted"/>
<evidence type="ECO:0000313" key="2">
    <source>
        <dbReference type="Proteomes" id="UP000578531"/>
    </source>
</evidence>
<dbReference type="EMBL" id="JACCJC010000082">
    <property type="protein sequence ID" value="KAF6227708.1"/>
    <property type="molecule type" value="Genomic_DNA"/>
</dbReference>
<sequence>MSWISKQLITPTHFVYLIRNQSLGQLGRMAYYGAALCSTSVDANVQPITNLGPIFVRSNESTSTGGLPRSFCGTRFAYPILIALSLRAFSTVSMRHDCPFWL</sequence>
<dbReference type="Proteomes" id="UP000578531">
    <property type="component" value="Unassembled WGS sequence"/>
</dbReference>
<organism evidence="1 2">
    <name type="scientific">Letharia columbiana</name>
    <dbReference type="NCBI Taxonomy" id="112416"/>
    <lineage>
        <taxon>Eukaryota</taxon>
        <taxon>Fungi</taxon>
        <taxon>Dikarya</taxon>
        <taxon>Ascomycota</taxon>
        <taxon>Pezizomycotina</taxon>
        <taxon>Lecanoromycetes</taxon>
        <taxon>OSLEUM clade</taxon>
        <taxon>Lecanoromycetidae</taxon>
        <taxon>Lecanorales</taxon>
        <taxon>Lecanorineae</taxon>
        <taxon>Parmeliaceae</taxon>
        <taxon>Letharia</taxon>
    </lineage>
</organism>
<evidence type="ECO:0000313" key="1">
    <source>
        <dbReference type="EMBL" id="KAF6227708.1"/>
    </source>
</evidence>